<dbReference type="GO" id="GO:0008955">
    <property type="term" value="F:peptidoglycan glycosyltransferase activity"/>
    <property type="evidence" value="ECO:0007669"/>
    <property type="project" value="UniProtKB-EC"/>
</dbReference>
<keyword evidence="5" id="KW-0133">Cell shape</keyword>
<proteinExistence type="inferred from homology"/>
<evidence type="ECO:0000256" key="11">
    <source>
        <dbReference type="ARBA" id="ARBA00038053"/>
    </source>
</evidence>
<evidence type="ECO:0000256" key="9">
    <source>
        <dbReference type="ARBA" id="ARBA00032370"/>
    </source>
</evidence>
<reference evidence="17" key="2">
    <citation type="journal article" date="2021" name="PeerJ">
        <title>Extensive microbial diversity within the chicken gut microbiome revealed by metagenomics and culture.</title>
        <authorList>
            <person name="Gilroy R."/>
            <person name="Ravi A."/>
            <person name="Getino M."/>
            <person name="Pursley I."/>
            <person name="Horton D.L."/>
            <person name="Alikhan N.F."/>
            <person name="Baker D."/>
            <person name="Gharbi K."/>
            <person name="Hall N."/>
            <person name="Watson M."/>
            <person name="Adriaenssens E.M."/>
            <person name="Foster-Nyarko E."/>
            <person name="Jarju S."/>
            <person name="Secka A."/>
            <person name="Antonio M."/>
            <person name="Oren A."/>
            <person name="Chaudhuri R.R."/>
            <person name="La Ragione R."/>
            <person name="Hildebrand F."/>
            <person name="Pallen M.J."/>
        </authorList>
    </citation>
    <scope>NUCLEOTIDE SEQUENCE</scope>
    <source>
        <strain evidence="17">20514</strain>
    </source>
</reference>
<dbReference type="GO" id="GO:0005886">
    <property type="term" value="C:plasma membrane"/>
    <property type="evidence" value="ECO:0007669"/>
    <property type="project" value="TreeGrafter"/>
</dbReference>
<dbReference type="EC" id="2.4.99.28" evidence="14"/>
<feature type="transmembrane region" description="Helical" evidence="16">
    <location>
        <begin position="216"/>
        <end position="236"/>
    </location>
</feature>
<keyword evidence="3" id="KW-0808">Transferase</keyword>
<feature type="transmembrane region" description="Helical" evidence="16">
    <location>
        <begin position="90"/>
        <end position="111"/>
    </location>
</feature>
<evidence type="ECO:0000313" key="17">
    <source>
        <dbReference type="EMBL" id="MBO8447649.1"/>
    </source>
</evidence>
<evidence type="ECO:0000256" key="10">
    <source>
        <dbReference type="ARBA" id="ARBA00033270"/>
    </source>
</evidence>
<evidence type="ECO:0000256" key="8">
    <source>
        <dbReference type="ARBA" id="ARBA00023136"/>
    </source>
</evidence>
<gene>
    <name evidence="17" type="ORF">IAC29_00065</name>
</gene>
<evidence type="ECO:0000256" key="14">
    <source>
        <dbReference type="ARBA" id="ARBA00044770"/>
    </source>
</evidence>
<evidence type="ECO:0000256" key="6">
    <source>
        <dbReference type="ARBA" id="ARBA00022984"/>
    </source>
</evidence>
<feature type="transmembrane region" description="Helical" evidence="16">
    <location>
        <begin position="174"/>
        <end position="204"/>
    </location>
</feature>
<evidence type="ECO:0000256" key="3">
    <source>
        <dbReference type="ARBA" id="ARBA00022679"/>
    </source>
</evidence>
<dbReference type="Proteomes" id="UP000810252">
    <property type="component" value="Unassembled WGS sequence"/>
</dbReference>
<evidence type="ECO:0000256" key="16">
    <source>
        <dbReference type="SAM" id="Phobius"/>
    </source>
</evidence>
<dbReference type="EMBL" id="JADIMQ010000002">
    <property type="protein sequence ID" value="MBO8447649.1"/>
    <property type="molecule type" value="Genomic_DNA"/>
</dbReference>
<evidence type="ECO:0000256" key="2">
    <source>
        <dbReference type="ARBA" id="ARBA00022676"/>
    </source>
</evidence>
<feature type="transmembrane region" description="Helical" evidence="16">
    <location>
        <begin position="22"/>
        <end position="42"/>
    </location>
</feature>
<dbReference type="GO" id="GO:0051301">
    <property type="term" value="P:cell division"/>
    <property type="evidence" value="ECO:0007669"/>
    <property type="project" value="InterPro"/>
</dbReference>
<evidence type="ECO:0000256" key="12">
    <source>
        <dbReference type="ARBA" id="ARBA00041185"/>
    </source>
</evidence>
<keyword evidence="8 16" id="KW-0472">Membrane</keyword>
<accession>A0A9D9EHE5</accession>
<evidence type="ECO:0000256" key="4">
    <source>
        <dbReference type="ARBA" id="ARBA00022692"/>
    </source>
</evidence>
<feature type="transmembrane region" description="Helical" evidence="16">
    <location>
        <begin position="62"/>
        <end position="84"/>
    </location>
</feature>
<feature type="non-terminal residue" evidence="17">
    <location>
        <position position="399"/>
    </location>
</feature>
<protein>
    <recommendedName>
        <fullName evidence="12">Probable peptidoglycan glycosyltransferase FtsW</fullName>
        <ecNumber evidence="14">2.4.99.28</ecNumber>
    </recommendedName>
    <alternativeName>
        <fullName evidence="13">Cell division protein FtsW</fullName>
    </alternativeName>
    <alternativeName>
        <fullName evidence="10">Cell wall polymerase</fullName>
    </alternativeName>
    <alternativeName>
        <fullName evidence="9">Peptidoglycan polymerase</fullName>
    </alternativeName>
</protein>
<dbReference type="PANTHER" id="PTHR30474:SF2">
    <property type="entry name" value="PEPTIDOGLYCAN GLYCOSYLTRANSFERASE FTSW-RELATED"/>
    <property type="match status" value="1"/>
</dbReference>
<organism evidence="17 18">
    <name type="scientific">Candidatus Cryptobacteroides merdigallinarum</name>
    <dbReference type="NCBI Taxonomy" id="2840770"/>
    <lineage>
        <taxon>Bacteria</taxon>
        <taxon>Pseudomonadati</taxon>
        <taxon>Bacteroidota</taxon>
        <taxon>Bacteroidia</taxon>
        <taxon>Bacteroidales</taxon>
        <taxon>Candidatus Cryptobacteroides</taxon>
    </lineage>
</organism>
<keyword evidence="6" id="KW-0573">Peptidoglycan synthesis</keyword>
<keyword evidence="2" id="KW-0328">Glycosyltransferase</keyword>
<comment type="catalytic activity">
    <reaction evidence="15">
        <text>[GlcNAc-(1-&gt;4)-Mur2Ac(oyl-L-Ala-gamma-D-Glu-L-Lys-D-Ala-D-Ala)](n)-di-trans,octa-cis-undecaprenyl diphosphate + beta-D-GlcNAc-(1-&gt;4)-Mur2Ac(oyl-L-Ala-gamma-D-Glu-L-Lys-D-Ala-D-Ala)-di-trans,octa-cis-undecaprenyl diphosphate = [GlcNAc-(1-&gt;4)-Mur2Ac(oyl-L-Ala-gamma-D-Glu-L-Lys-D-Ala-D-Ala)](n+1)-di-trans,octa-cis-undecaprenyl diphosphate + di-trans,octa-cis-undecaprenyl diphosphate + H(+)</text>
        <dbReference type="Rhea" id="RHEA:23708"/>
        <dbReference type="Rhea" id="RHEA-COMP:9602"/>
        <dbReference type="Rhea" id="RHEA-COMP:9603"/>
        <dbReference type="ChEBI" id="CHEBI:15378"/>
        <dbReference type="ChEBI" id="CHEBI:58405"/>
        <dbReference type="ChEBI" id="CHEBI:60033"/>
        <dbReference type="ChEBI" id="CHEBI:78435"/>
        <dbReference type="EC" id="2.4.99.28"/>
    </reaction>
</comment>
<dbReference type="PANTHER" id="PTHR30474">
    <property type="entry name" value="CELL CYCLE PROTEIN"/>
    <property type="match status" value="1"/>
</dbReference>
<dbReference type="GO" id="GO:0032153">
    <property type="term" value="C:cell division site"/>
    <property type="evidence" value="ECO:0007669"/>
    <property type="project" value="TreeGrafter"/>
</dbReference>
<dbReference type="GO" id="GO:0015648">
    <property type="term" value="F:lipid-linked peptidoglycan transporter activity"/>
    <property type="evidence" value="ECO:0007669"/>
    <property type="project" value="TreeGrafter"/>
</dbReference>
<evidence type="ECO:0000256" key="5">
    <source>
        <dbReference type="ARBA" id="ARBA00022960"/>
    </source>
</evidence>
<dbReference type="GO" id="GO:0008360">
    <property type="term" value="P:regulation of cell shape"/>
    <property type="evidence" value="ECO:0007669"/>
    <property type="project" value="UniProtKB-KW"/>
</dbReference>
<evidence type="ECO:0000256" key="15">
    <source>
        <dbReference type="ARBA" id="ARBA00049902"/>
    </source>
</evidence>
<evidence type="ECO:0000256" key="1">
    <source>
        <dbReference type="ARBA" id="ARBA00004141"/>
    </source>
</evidence>
<dbReference type="GO" id="GO:0009252">
    <property type="term" value="P:peptidoglycan biosynthetic process"/>
    <property type="evidence" value="ECO:0007669"/>
    <property type="project" value="UniProtKB-KW"/>
</dbReference>
<evidence type="ECO:0000256" key="13">
    <source>
        <dbReference type="ARBA" id="ARBA00041418"/>
    </source>
</evidence>
<feature type="transmembrane region" description="Helical" evidence="16">
    <location>
        <begin position="327"/>
        <end position="353"/>
    </location>
</feature>
<sequence length="399" mass="43678">MDEKKIQRGFWSFFDNFKGDKVIWMIVLLLILISLVTIFASASGLAKGDTSRLDIFFSQFKLACAGLAIIILCYNIPSIGFIRLFSQTGFFVSAVLLFCLIAGIGTININGAERALQIGGMQVYIFEVIKVAMVMYLAWAIDSYRKDSFRLPKALAVLSPSLGFLDRPAAKRIMYIYLPIILVAVGMFKGGISSTLFTGLIMFLTVLIGGMPKKEIFGALGIGCCLIGLAVGIYYASDGKAFSRVGTGISRLTMHKEYAVIEAENRLQEEAASRGERHVWSSDYMEAIDKIRQPESAKIAVKEGGIFGKGPGNSTQKYSVYAIFSDYIYSFIIEEYGLFGGILVLVLYVSLLARGSLIVRLCDSTFAKIAVAGLVLLITGQAFMHMFINVNIGPLTGQT</sequence>
<comment type="subcellular location">
    <subcellularLocation>
        <location evidence="1">Membrane</location>
        <topology evidence="1">Multi-pass membrane protein</topology>
    </subcellularLocation>
</comment>
<comment type="caution">
    <text evidence="17">The sequence shown here is derived from an EMBL/GenBank/DDBJ whole genome shotgun (WGS) entry which is preliminary data.</text>
</comment>
<reference evidence="17" key="1">
    <citation type="submission" date="2020-10" db="EMBL/GenBank/DDBJ databases">
        <authorList>
            <person name="Gilroy R."/>
        </authorList>
    </citation>
    <scope>NUCLEOTIDE SEQUENCE</scope>
    <source>
        <strain evidence="17">20514</strain>
    </source>
</reference>
<comment type="similarity">
    <text evidence="11">Belongs to the SEDS family. FtsW subfamily.</text>
</comment>
<evidence type="ECO:0000313" key="18">
    <source>
        <dbReference type="Proteomes" id="UP000810252"/>
    </source>
</evidence>
<keyword evidence="4 16" id="KW-0812">Transmembrane</keyword>
<keyword evidence="7 16" id="KW-1133">Transmembrane helix</keyword>
<dbReference type="Pfam" id="PF01098">
    <property type="entry name" value="FTSW_RODA_SPOVE"/>
    <property type="match status" value="1"/>
</dbReference>
<feature type="transmembrane region" description="Helical" evidence="16">
    <location>
        <begin position="365"/>
        <end position="388"/>
    </location>
</feature>
<evidence type="ECO:0000256" key="7">
    <source>
        <dbReference type="ARBA" id="ARBA00022989"/>
    </source>
</evidence>
<feature type="transmembrane region" description="Helical" evidence="16">
    <location>
        <begin position="123"/>
        <end position="141"/>
    </location>
</feature>
<dbReference type="InterPro" id="IPR001182">
    <property type="entry name" value="FtsW/RodA"/>
</dbReference>
<name>A0A9D9EHE5_9BACT</name>
<dbReference type="AlphaFoldDB" id="A0A9D9EHE5"/>